<reference evidence="5" key="1">
    <citation type="submission" date="2021-04" db="EMBL/GenBank/DDBJ databases">
        <authorList>
            <consortium name="Wellcome Sanger Institute Data Sharing"/>
        </authorList>
    </citation>
    <scope>NUCLEOTIDE SEQUENCE [LARGE SCALE GENOMIC DNA]</scope>
</reference>
<reference evidence="5" key="3">
    <citation type="submission" date="2025-09" db="UniProtKB">
        <authorList>
            <consortium name="Ensembl"/>
        </authorList>
    </citation>
    <scope>IDENTIFICATION</scope>
</reference>
<dbReference type="SUPFAM" id="SSF56436">
    <property type="entry name" value="C-type lectin-like"/>
    <property type="match status" value="1"/>
</dbReference>
<dbReference type="GeneTree" id="ENSGT01030000234575"/>
<dbReference type="InterPro" id="IPR016186">
    <property type="entry name" value="C-type_lectin-like/link_sf"/>
</dbReference>
<evidence type="ECO:0000259" key="4">
    <source>
        <dbReference type="PROSITE" id="PS50041"/>
    </source>
</evidence>
<dbReference type="OMA" id="QGEDCAI"/>
<keyword evidence="6" id="KW-1185">Reference proteome</keyword>
<feature type="transmembrane region" description="Helical" evidence="3">
    <location>
        <begin position="28"/>
        <end position="49"/>
    </location>
</feature>
<sequence>MDNPQKRTFYFCSEIFGRGGSTFRKDRLVLLCLGLMNVVLLIVAVVIGINCAKVREGSFHVSHSAVAPIIDELNYLRSNHSDVIEAEEEAKNTLERAVKNHAQLKQKIEKQKTINDNYQKQVEELQGELINLQSNMSALEENCGRCLSGWVHYNSSCYFFSCAESSTVTKNWPDSRADCIRHGADLIVIDTKEEQRFVSDSIGNLRGTQDILGNSFWIGLTDTEIEGTWVWINNVTEVEQRYWMDGEPNNSHHHGEDCATAVYSPSNPWKTRNDINCNSYQRHWICEMTSN</sequence>
<dbReference type="PANTHER" id="PTHR22803">
    <property type="entry name" value="MANNOSE, PHOSPHOLIPASE, LECTIN RECEPTOR RELATED"/>
    <property type="match status" value="1"/>
</dbReference>
<dbReference type="GO" id="GO:0030246">
    <property type="term" value="F:carbohydrate binding"/>
    <property type="evidence" value="ECO:0007669"/>
    <property type="project" value="UniProtKB-KW"/>
</dbReference>
<organism evidence="5 6">
    <name type="scientific">Sparus aurata</name>
    <name type="common">Gilthead sea bream</name>
    <dbReference type="NCBI Taxonomy" id="8175"/>
    <lineage>
        <taxon>Eukaryota</taxon>
        <taxon>Metazoa</taxon>
        <taxon>Chordata</taxon>
        <taxon>Craniata</taxon>
        <taxon>Vertebrata</taxon>
        <taxon>Euteleostomi</taxon>
        <taxon>Actinopterygii</taxon>
        <taxon>Neopterygii</taxon>
        <taxon>Teleostei</taxon>
        <taxon>Neoteleostei</taxon>
        <taxon>Acanthomorphata</taxon>
        <taxon>Eupercaria</taxon>
        <taxon>Spariformes</taxon>
        <taxon>Sparidae</taxon>
        <taxon>Sparus</taxon>
    </lineage>
</organism>
<dbReference type="CDD" id="cd03590">
    <property type="entry name" value="CLECT_DC-SIGN_like"/>
    <property type="match status" value="1"/>
</dbReference>
<dbReference type="InParanoid" id="A0A671U6N9"/>
<gene>
    <name evidence="5" type="primary">LOC115566487</name>
</gene>
<dbReference type="InterPro" id="IPR016187">
    <property type="entry name" value="CTDL_fold"/>
</dbReference>
<evidence type="ECO:0000256" key="3">
    <source>
        <dbReference type="SAM" id="Phobius"/>
    </source>
</evidence>
<dbReference type="Pfam" id="PF00059">
    <property type="entry name" value="Lectin_C"/>
    <property type="match status" value="1"/>
</dbReference>
<feature type="domain" description="C-type lectin" evidence="4">
    <location>
        <begin position="153"/>
        <end position="273"/>
    </location>
</feature>
<evidence type="ECO:0000256" key="2">
    <source>
        <dbReference type="SAM" id="Coils"/>
    </source>
</evidence>
<keyword evidence="3" id="KW-1133">Transmembrane helix</keyword>
<dbReference type="Gene3D" id="3.10.100.10">
    <property type="entry name" value="Mannose-Binding Protein A, subunit A"/>
    <property type="match status" value="1"/>
</dbReference>
<dbReference type="GeneID" id="115566487"/>
<keyword evidence="2" id="KW-0175">Coiled coil</keyword>
<dbReference type="Proteomes" id="UP000472265">
    <property type="component" value="Chromosome 16"/>
</dbReference>
<dbReference type="InterPro" id="IPR050111">
    <property type="entry name" value="C-type_lectin/snaclec_domain"/>
</dbReference>
<dbReference type="AlphaFoldDB" id="A0A671U6N9"/>
<evidence type="ECO:0000313" key="6">
    <source>
        <dbReference type="Proteomes" id="UP000472265"/>
    </source>
</evidence>
<dbReference type="PROSITE" id="PS50041">
    <property type="entry name" value="C_TYPE_LECTIN_2"/>
    <property type="match status" value="1"/>
</dbReference>
<dbReference type="RefSeq" id="XP_030248260.1">
    <property type="nucleotide sequence ID" value="XM_030392400.1"/>
</dbReference>
<reference evidence="5" key="2">
    <citation type="submission" date="2025-08" db="UniProtKB">
        <authorList>
            <consortium name="Ensembl"/>
        </authorList>
    </citation>
    <scope>IDENTIFICATION</scope>
</reference>
<dbReference type="InterPro" id="IPR001304">
    <property type="entry name" value="C-type_lectin-like"/>
</dbReference>
<dbReference type="SMART" id="SM00034">
    <property type="entry name" value="CLECT"/>
    <property type="match status" value="1"/>
</dbReference>
<keyword evidence="1" id="KW-0430">Lectin</keyword>
<evidence type="ECO:0000256" key="1">
    <source>
        <dbReference type="ARBA" id="ARBA00022734"/>
    </source>
</evidence>
<protein>
    <submittedName>
        <fullName evidence="5">C-type lectin domain family 4 member E-like</fullName>
    </submittedName>
</protein>
<accession>A0A671U6N9</accession>
<proteinExistence type="predicted"/>
<dbReference type="Ensembl" id="ENSSAUT00010010324.1">
    <property type="protein sequence ID" value="ENSSAUP00010009690.1"/>
    <property type="gene ID" value="ENSSAUG00010004773.1"/>
</dbReference>
<dbReference type="OrthoDB" id="538816at2759"/>
<name>A0A671U6N9_SPAAU</name>
<evidence type="ECO:0000313" key="5">
    <source>
        <dbReference type="Ensembl" id="ENSSAUP00010009690.1"/>
    </source>
</evidence>
<keyword evidence="3" id="KW-0812">Transmembrane</keyword>
<dbReference type="InterPro" id="IPR033989">
    <property type="entry name" value="CD209-like_CTLD"/>
</dbReference>
<keyword evidence="3" id="KW-0472">Membrane</keyword>
<feature type="coiled-coil region" evidence="2">
    <location>
        <begin position="84"/>
        <end position="142"/>
    </location>
</feature>